<protein>
    <submittedName>
        <fullName evidence="2">Integrase core domain</fullName>
    </submittedName>
</protein>
<feature type="domain" description="Integrase catalytic" evidence="1">
    <location>
        <begin position="30"/>
        <end position="141"/>
    </location>
</feature>
<sequence length="141" mass="15805">MSTEIRNWCKECTSCQSNKVGKHTKTPLHQLDIPSERFACIHVDLVGPIHPENKGHNMLFTIIDHFTGFMAAYPLRKSGEAASSISCAKKLVDWIALFGHPDTVISDRGPQFVSRIWDEVANILGFKKKLTTAYHPQTNGK</sequence>
<dbReference type="PANTHER" id="PTHR37984:SF15">
    <property type="entry name" value="INTEGRASE CATALYTIC DOMAIN-CONTAINING PROTEIN"/>
    <property type="match status" value="1"/>
</dbReference>
<dbReference type="InterPro" id="IPR036397">
    <property type="entry name" value="RNaseH_sf"/>
</dbReference>
<evidence type="ECO:0000313" key="3">
    <source>
        <dbReference type="Proteomes" id="UP001152795"/>
    </source>
</evidence>
<gene>
    <name evidence="2" type="ORF">PACLA_8A011799</name>
</gene>
<dbReference type="GO" id="GO:0003676">
    <property type="term" value="F:nucleic acid binding"/>
    <property type="evidence" value="ECO:0007669"/>
    <property type="project" value="InterPro"/>
</dbReference>
<feature type="non-terminal residue" evidence="2">
    <location>
        <position position="141"/>
    </location>
</feature>
<dbReference type="PANTHER" id="PTHR37984">
    <property type="entry name" value="PROTEIN CBG26694"/>
    <property type="match status" value="1"/>
</dbReference>
<dbReference type="SUPFAM" id="SSF53098">
    <property type="entry name" value="Ribonuclease H-like"/>
    <property type="match status" value="1"/>
</dbReference>
<proteinExistence type="predicted"/>
<dbReference type="PROSITE" id="PS50994">
    <property type="entry name" value="INTEGRASE"/>
    <property type="match status" value="1"/>
</dbReference>
<dbReference type="AlphaFoldDB" id="A0A6S7LVV6"/>
<evidence type="ECO:0000259" key="1">
    <source>
        <dbReference type="PROSITE" id="PS50994"/>
    </source>
</evidence>
<name>A0A6S7LVV6_PARCT</name>
<dbReference type="InterPro" id="IPR050951">
    <property type="entry name" value="Retrovirus_Pol_polyprotein"/>
</dbReference>
<dbReference type="GO" id="GO:0015074">
    <property type="term" value="P:DNA integration"/>
    <property type="evidence" value="ECO:0007669"/>
    <property type="project" value="InterPro"/>
</dbReference>
<dbReference type="Gene3D" id="3.30.420.10">
    <property type="entry name" value="Ribonuclease H-like superfamily/Ribonuclease H"/>
    <property type="match status" value="1"/>
</dbReference>
<comment type="caution">
    <text evidence="2">The sequence shown here is derived from an EMBL/GenBank/DDBJ whole genome shotgun (WGS) entry which is preliminary data.</text>
</comment>
<organism evidence="2 3">
    <name type="scientific">Paramuricea clavata</name>
    <name type="common">Red gorgonian</name>
    <name type="synonym">Violescent sea-whip</name>
    <dbReference type="NCBI Taxonomy" id="317549"/>
    <lineage>
        <taxon>Eukaryota</taxon>
        <taxon>Metazoa</taxon>
        <taxon>Cnidaria</taxon>
        <taxon>Anthozoa</taxon>
        <taxon>Octocorallia</taxon>
        <taxon>Malacalcyonacea</taxon>
        <taxon>Plexauridae</taxon>
        <taxon>Paramuricea</taxon>
    </lineage>
</organism>
<evidence type="ECO:0000313" key="2">
    <source>
        <dbReference type="EMBL" id="CAB4046113.1"/>
    </source>
</evidence>
<keyword evidence="3" id="KW-1185">Reference proteome</keyword>
<dbReference type="Pfam" id="PF00665">
    <property type="entry name" value="rve"/>
    <property type="match status" value="1"/>
</dbReference>
<dbReference type="EMBL" id="CACRXK020045890">
    <property type="protein sequence ID" value="CAB4046113.1"/>
    <property type="molecule type" value="Genomic_DNA"/>
</dbReference>
<dbReference type="OrthoDB" id="422540at2759"/>
<dbReference type="Proteomes" id="UP001152795">
    <property type="component" value="Unassembled WGS sequence"/>
</dbReference>
<accession>A0A6S7LVV6</accession>
<dbReference type="InterPro" id="IPR001584">
    <property type="entry name" value="Integrase_cat-core"/>
</dbReference>
<reference evidence="2" key="1">
    <citation type="submission" date="2020-04" db="EMBL/GenBank/DDBJ databases">
        <authorList>
            <person name="Alioto T."/>
            <person name="Alioto T."/>
            <person name="Gomez Garrido J."/>
        </authorList>
    </citation>
    <scope>NUCLEOTIDE SEQUENCE</scope>
    <source>
        <strain evidence="2">A484AB</strain>
    </source>
</reference>
<dbReference type="InterPro" id="IPR012337">
    <property type="entry name" value="RNaseH-like_sf"/>
</dbReference>